<name>A0A1I7YJU6_9BILA</name>
<accession>A0A1I7YJU6</accession>
<evidence type="ECO:0000313" key="3">
    <source>
        <dbReference type="Proteomes" id="UP000095287"/>
    </source>
</evidence>
<dbReference type="PANTHER" id="PTHR32046">
    <property type="entry name" value="G DOMAIN-CONTAINING PROTEIN"/>
    <property type="match status" value="1"/>
</dbReference>
<sequence length="551" mass="62773">MRAGRGRLHSPAYEPPRNPFPGSTVPPSDFCMPRITPQHINGTHKATDVVVFQRSQNGNNGPVVEKTNHTAMEPVNLHGKCAAQKPANLVFKSNQISLPQRRSDIRNNFKENGIRMDNRPPLPIKPDFKRVILPSAVPLKPECDSTAEPTTIVLLGETGVGKSTLVNGIYNYLKFDSLEEAESYDDLCYLIPAQFHYGDETVRIGDDLNENLNTTGASVTQRPKAYQFSVGDKKYRIIDVPGIGDSRGAEQDQKNFNMIIEEINKYEKIHAFCILMPSEGARMTVAMKYCIHELLSNLHKDASKNIVFCFTKTRSTFYKNGGSYDLLAQYMTKLKEKKGIDIPLNRNTMYFFDNEAFRFLCIQKQFASLDAQRADVLKSWEISKENASRLLMYVSSLPPHETRHMAQLSEAKRTVMEMIRLSAQLRKKMNDSPSYQVQRRKLEEICSKSSAFLRQNALGVRNDDYEEYLKAAIDTEEKESMFGESSERLSELRRSLQSYEEQVQLLEDSSDISDSITQEHIYELRDQLKQLAEEFNIEEDGLRKKSATSTV</sequence>
<proteinExistence type="predicted"/>
<dbReference type="CDD" id="cd00882">
    <property type="entry name" value="Ras_like_GTPase"/>
    <property type="match status" value="1"/>
</dbReference>
<protein>
    <submittedName>
        <fullName evidence="4">G domain-containing protein</fullName>
    </submittedName>
</protein>
<dbReference type="Proteomes" id="UP000095287">
    <property type="component" value="Unplaced"/>
</dbReference>
<dbReference type="Gene3D" id="3.40.50.300">
    <property type="entry name" value="P-loop containing nucleotide triphosphate hydrolases"/>
    <property type="match status" value="1"/>
</dbReference>
<dbReference type="InterPro" id="IPR027417">
    <property type="entry name" value="P-loop_NTPase"/>
</dbReference>
<keyword evidence="1" id="KW-0175">Coiled coil</keyword>
<dbReference type="InterPro" id="IPR025662">
    <property type="entry name" value="Sigma_54_int_dom_ATP-bd_1"/>
</dbReference>
<organism evidence="3 4">
    <name type="scientific">Steinernema glaseri</name>
    <dbReference type="NCBI Taxonomy" id="37863"/>
    <lineage>
        <taxon>Eukaryota</taxon>
        <taxon>Metazoa</taxon>
        <taxon>Ecdysozoa</taxon>
        <taxon>Nematoda</taxon>
        <taxon>Chromadorea</taxon>
        <taxon>Rhabditida</taxon>
        <taxon>Tylenchina</taxon>
        <taxon>Panagrolaimomorpha</taxon>
        <taxon>Strongyloidoidea</taxon>
        <taxon>Steinernematidae</taxon>
        <taxon>Steinernema</taxon>
    </lineage>
</organism>
<feature type="region of interest" description="Disordered" evidence="2">
    <location>
        <begin position="1"/>
        <end position="27"/>
    </location>
</feature>
<dbReference type="PANTHER" id="PTHR32046:SF11">
    <property type="entry name" value="IMMUNE-ASSOCIATED NUCLEOTIDE-BINDING PROTEIN 10-LIKE"/>
    <property type="match status" value="1"/>
</dbReference>
<feature type="coiled-coil region" evidence="1">
    <location>
        <begin position="482"/>
        <end position="545"/>
    </location>
</feature>
<dbReference type="PROSITE" id="PS00675">
    <property type="entry name" value="SIGMA54_INTERACT_1"/>
    <property type="match status" value="1"/>
</dbReference>
<evidence type="ECO:0000256" key="2">
    <source>
        <dbReference type="SAM" id="MobiDB-lite"/>
    </source>
</evidence>
<dbReference type="AlphaFoldDB" id="A0A1I7YJU6"/>
<dbReference type="WBParaSite" id="L893_g16844.t3">
    <property type="protein sequence ID" value="L893_g16844.t3"/>
    <property type="gene ID" value="L893_g16844"/>
</dbReference>
<reference evidence="4" key="1">
    <citation type="submission" date="2016-11" db="UniProtKB">
        <authorList>
            <consortium name="WormBaseParasite"/>
        </authorList>
    </citation>
    <scope>IDENTIFICATION</scope>
</reference>
<evidence type="ECO:0000313" key="4">
    <source>
        <dbReference type="WBParaSite" id="L893_g16844.t3"/>
    </source>
</evidence>
<dbReference type="SUPFAM" id="SSF52540">
    <property type="entry name" value="P-loop containing nucleoside triphosphate hydrolases"/>
    <property type="match status" value="1"/>
</dbReference>
<evidence type="ECO:0000256" key="1">
    <source>
        <dbReference type="SAM" id="Coils"/>
    </source>
</evidence>
<keyword evidence="3" id="KW-1185">Reference proteome</keyword>